<feature type="transmembrane region" description="Helical" evidence="5">
    <location>
        <begin position="589"/>
        <end position="610"/>
    </location>
</feature>
<name>I0YKJ0_COCSC</name>
<accession>I0YKJ0</accession>
<feature type="transmembrane region" description="Helical" evidence="5">
    <location>
        <begin position="108"/>
        <end position="125"/>
    </location>
</feature>
<dbReference type="Pfam" id="PF13515">
    <property type="entry name" value="FUSC_2"/>
    <property type="match status" value="1"/>
</dbReference>
<evidence type="ECO:0000313" key="8">
    <source>
        <dbReference type="Proteomes" id="UP000007264"/>
    </source>
</evidence>
<dbReference type="RefSeq" id="XP_005643453.1">
    <property type="nucleotide sequence ID" value="XM_005643396.1"/>
</dbReference>
<evidence type="ECO:0000256" key="5">
    <source>
        <dbReference type="SAM" id="Phobius"/>
    </source>
</evidence>
<keyword evidence="3 5" id="KW-1133">Transmembrane helix</keyword>
<dbReference type="InterPro" id="IPR049453">
    <property type="entry name" value="Memb_transporter_dom"/>
</dbReference>
<dbReference type="PANTHER" id="PTHR31086">
    <property type="entry name" value="ALUMINUM-ACTIVATED MALATE TRANSPORTER 10"/>
    <property type="match status" value="1"/>
</dbReference>
<proteinExistence type="predicted"/>
<protein>
    <recommendedName>
        <fullName evidence="6">Integral membrane bound transporter domain-containing protein</fullName>
    </recommendedName>
</protein>
<sequence>MAAPAAKAWPDLAPASGLATVFKMPLIKPAAGPGASFQLAVGQFGVSLFPLVPRMRFSQDCLAATLYLVSLAVATHHRTVFLCIFGVIGMIPFATVRAGSNPAISNPNGIAGMLVYGVVVLNSQFVDPLRSVWREVVANVILVAVIAGLATALSGALVLPTLAGDELRGSIAATLRGLGQSISGYAGFIFAPDQHEIAMQRQATKRTLGKFVDMHGGEEPTEEAFFEELQHATKPRLQRQLPKPGGPGGVLAGSLQPLLGNARMRLRAASCEPAFLQRSPMVTSDWAALIAAVENLTIRVAALESLLEGRSQYLRSAFFQKYFGVDLLPSFRLIHSLIAVACAKLGKAVMCHRRKQEVRLKVMFGDQWGVVRKVLTADIATALDSYWARVREEEKEGIFITPAAEIRALLFVTLLTAGIVDSMEEVEKAALSSRGAFVKAMKDRFFQFWLKFWLTCAVVLVLILVHSDLYTEVRKYYPFYGFLSVPIVMSERVEMTISKGVLRIGGTVVGGTLGFLVMLRSGLATNPYLLMLIVVTVTFLLGFGGRTQYLYAIMLTLISANALVLSQATKFSCTFCDEAGSAHYYAARVLSISIGCLAAMLASNIILPWYGSQTALDLLAAAYKNSFELMDEYCQHFYLLNRSEAGLEPDKEVAPFPTTALQQRIALPLSKVQMALAKESVLWKTGWYTFPTAVKRTLVELMDLQNRLAALDIVVRQARLPPSISGRYTGSAFRNFMGPAKVDYDRMMASLGAMVKSACSLLRGDGQGSYAQLKEDIKALEANRGKLRAVYLAQREQLHNNIKAAVHREDIVTHDDAARFLSWMWTFMKSVDKAEAVAKVVLLDECRKRDDVWAWIK</sequence>
<feature type="transmembrane region" description="Helical" evidence="5">
    <location>
        <begin position="137"/>
        <end position="159"/>
    </location>
</feature>
<organism evidence="7 8">
    <name type="scientific">Coccomyxa subellipsoidea (strain C-169)</name>
    <name type="common">Green microalga</name>
    <dbReference type="NCBI Taxonomy" id="574566"/>
    <lineage>
        <taxon>Eukaryota</taxon>
        <taxon>Viridiplantae</taxon>
        <taxon>Chlorophyta</taxon>
        <taxon>core chlorophytes</taxon>
        <taxon>Trebouxiophyceae</taxon>
        <taxon>Trebouxiophyceae incertae sedis</taxon>
        <taxon>Coccomyxaceae</taxon>
        <taxon>Coccomyxa</taxon>
        <taxon>Coccomyxa subellipsoidea</taxon>
    </lineage>
</organism>
<evidence type="ECO:0000256" key="3">
    <source>
        <dbReference type="ARBA" id="ARBA00022989"/>
    </source>
</evidence>
<feature type="transmembrane region" description="Helical" evidence="5">
    <location>
        <begin position="448"/>
        <end position="465"/>
    </location>
</feature>
<keyword evidence="2 5" id="KW-0812">Transmembrane</keyword>
<dbReference type="GeneID" id="17036859"/>
<feature type="transmembrane region" description="Helical" evidence="5">
    <location>
        <begin position="500"/>
        <end position="519"/>
    </location>
</feature>
<evidence type="ECO:0000313" key="7">
    <source>
        <dbReference type="EMBL" id="EIE18909.1"/>
    </source>
</evidence>
<feature type="transmembrane region" description="Helical" evidence="5">
    <location>
        <begin position="525"/>
        <end position="543"/>
    </location>
</feature>
<evidence type="ECO:0000256" key="4">
    <source>
        <dbReference type="ARBA" id="ARBA00023136"/>
    </source>
</evidence>
<keyword evidence="4 5" id="KW-0472">Membrane</keyword>
<keyword evidence="8" id="KW-1185">Reference proteome</keyword>
<evidence type="ECO:0000256" key="2">
    <source>
        <dbReference type="ARBA" id="ARBA00022692"/>
    </source>
</evidence>
<dbReference type="Proteomes" id="UP000007264">
    <property type="component" value="Unassembled WGS sequence"/>
</dbReference>
<evidence type="ECO:0000256" key="1">
    <source>
        <dbReference type="ARBA" id="ARBA00004141"/>
    </source>
</evidence>
<evidence type="ECO:0000259" key="6">
    <source>
        <dbReference type="Pfam" id="PF13515"/>
    </source>
</evidence>
<dbReference type="EMBL" id="AGSI01000021">
    <property type="protein sequence ID" value="EIE18909.1"/>
    <property type="molecule type" value="Genomic_DNA"/>
</dbReference>
<feature type="domain" description="Integral membrane bound transporter" evidence="6">
    <location>
        <begin position="476"/>
        <end position="601"/>
    </location>
</feature>
<reference evidence="7 8" key="1">
    <citation type="journal article" date="2012" name="Genome Biol.">
        <title>The genome of the polar eukaryotic microalga coccomyxa subellipsoidea reveals traits of cold adaptation.</title>
        <authorList>
            <person name="Blanc G."/>
            <person name="Agarkova I."/>
            <person name="Grimwood J."/>
            <person name="Kuo A."/>
            <person name="Brueggeman A."/>
            <person name="Dunigan D."/>
            <person name="Gurnon J."/>
            <person name="Ladunga I."/>
            <person name="Lindquist E."/>
            <person name="Lucas S."/>
            <person name="Pangilinan J."/>
            <person name="Proschold T."/>
            <person name="Salamov A."/>
            <person name="Schmutz J."/>
            <person name="Weeks D."/>
            <person name="Yamada T."/>
            <person name="Claverie J.M."/>
            <person name="Grigoriev I."/>
            <person name="Van Etten J."/>
            <person name="Lomsadze A."/>
            <person name="Borodovsky M."/>
        </authorList>
    </citation>
    <scope>NUCLEOTIDE SEQUENCE [LARGE SCALE GENOMIC DNA]</scope>
    <source>
        <strain evidence="7 8">C-169</strain>
    </source>
</reference>
<dbReference type="OrthoDB" id="514393at2759"/>
<dbReference type="AlphaFoldDB" id="I0YKJ0"/>
<dbReference type="GO" id="GO:0016020">
    <property type="term" value="C:membrane"/>
    <property type="evidence" value="ECO:0007669"/>
    <property type="project" value="UniProtKB-SubCell"/>
</dbReference>
<comment type="subcellular location">
    <subcellularLocation>
        <location evidence="1">Membrane</location>
        <topology evidence="1">Multi-pass membrane protein</topology>
    </subcellularLocation>
</comment>
<dbReference type="KEGG" id="csl:COCSUDRAFT_59833"/>
<comment type="caution">
    <text evidence="7">The sequence shown here is derived from an EMBL/GenBank/DDBJ whole genome shotgun (WGS) entry which is preliminary data.</text>
</comment>
<gene>
    <name evidence="7" type="ORF">COCSUDRAFT_59833</name>
</gene>
<dbReference type="eggNOG" id="ENOG502SKJX">
    <property type="taxonomic scope" value="Eukaryota"/>
</dbReference>